<reference evidence="13" key="1">
    <citation type="submission" date="2019-02" db="EMBL/GenBank/DDBJ databases">
        <authorList>
            <person name="Li S.-H."/>
        </authorList>
    </citation>
    <scope>NUCLEOTIDE SEQUENCE</scope>
    <source>
        <strain evidence="13">IMCC14734</strain>
    </source>
</reference>
<dbReference type="HAMAP" id="MF_02204">
    <property type="entry name" value="Pal"/>
    <property type="match status" value="1"/>
</dbReference>
<evidence type="ECO:0000256" key="8">
    <source>
        <dbReference type="HAMAP-Rule" id="MF_02204"/>
    </source>
</evidence>
<dbReference type="PROSITE" id="PS51257">
    <property type="entry name" value="PROKAR_LIPOPROTEIN"/>
    <property type="match status" value="1"/>
</dbReference>
<proteinExistence type="inferred from homology"/>
<keyword evidence="5 8" id="KW-0998">Cell outer membrane</keyword>
<keyword evidence="3 8" id="KW-0472">Membrane</keyword>
<feature type="chain" id="PRO_5045917209" description="Peptidoglycan-associated lipoprotein" evidence="11">
    <location>
        <begin position="25"/>
        <end position="177"/>
    </location>
</feature>
<dbReference type="Proteomes" id="UP001143362">
    <property type="component" value="Unassembled WGS sequence"/>
</dbReference>
<feature type="signal peptide" evidence="11">
    <location>
        <begin position="1"/>
        <end position="24"/>
    </location>
</feature>
<feature type="domain" description="OmpA-like" evidence="12">
    <location>
        <begin position="66"/>
        <end position="177"/>
    </location>
</feature>
<dbReference type="Pfam" id="PF00691">
    <property type="entry name" value="OmpA"/>
    <property type="match status" value="1"/>
</dbReference>
<name>A0ABT3TAL6_9GAMM</name>
<evidence type="ECO:0000256" key="4">
    <source>
        <dbReference type="ARBA" id="ARBA00023139"/>
    </source>
</evidence>
<comment type="subcellular location">
    <subcellularLocation>
        <location evidence="8">Cell outer membrane</location>
        <topology evidence="8">Lipid-anchor</topology>
    </subcellularLocation>
</comment>
<dbReference type="Gene3D" id="3.30.1330.60">
    <property type="entry name" value="OmpA-like domain"/>
    <property type="match status" value="1"/>
</dbReference>
<evidence type="ECO:0000256" key="9">
    <source>
        <dbReference type="SAM" id="Coils"/>
    </source>
</evidence>
<comment type="function">
    <text evidence="8">Part of the Tol-Pal system, which plays a role in outer membrane invagination during cell division and is important for maintaining outer membrane integrity.</text>
</comment>
<protein>
    <recommendedName>
        <fullName evidence="8">Peptidoglycan-associated lipoprotein</fullName>
        <shortName evidence="8">PAL</shortName>
    </recommendedName>
</protein>
<feature type="coiled-coil region" evidence="9">
    <location>
        <begin position="34"/>
        <end position="68"/>
    </location>
</feature>
<dbReference type="InterPro" id="IPR039001">
    <property type="entry name" value="Pal"/>
</dbReference>
<evidence type="ECO:0000256" key="6">
    <source>
        <dbReference type="ARBA" id="ARBA00023288"/>
    </source>
</evidence>
<dbReference type="CDD" id="cd07185">
    <property type="entry name" value="OmpA_C-like"/>
    <property type="match status" value="1"/>
</dbReference>
<dbReference type="InterPro" id="IPR050330">
    <property type="entry name" value="Bact_OuterMem_StrucFunc"/>
</dbReference>
<keyword evidence="4 8" id="KW-0564">Palmitate</keyword>
<evidence type="ECO:0000313" key="14">
    <source>
        <dbReference type="Proteomes" id="UP001143362"/>
    </source>
</evidence>
<dbReference type="PROSITE" id="PS51123">
    <property type="entry name" value="OMPA_2"/>
    <property type="match status" value="1"/>
</dbReference>
<organism evidence="13 14">
    <name type="scientific">Candidatus Litorirhabdus singularis</name>
    <dbReference type="NCBI Taxonomy" id="2518993"/>
    <lineage>
        <taxon>Bacteria</taxon>
        <taxon>Pseudomonadati</taxon>
        <taxon>Pseudomonadota</taxon>
        <taxon>Gammaproteobacteria</taxon>
        <taxon>Cellvibrionales</taxon>
        <taxon>Halieaceae</taxon>
        <taxon>Candidatus Litorirhabdus</taxon>
    </lineage>
</organism>
<sequence length="177" mass="18521">MKQLPVASKALSIIFALVWMVGCASTDTSEADAAAAAAAEQAAAEAAAEQAEAEAANKASMMQQAIEDAASAAGNVLYFEFDSATLRPAAQDILDAHIALAKTNGDSIRLEGHTDERGTREYNMALGERRAKAVASYMAASGVAGYRIESVSYGEERPASSGSSEGSWSQNRRVEIK</sequence>
<dbReference type="PROSITE" id="PS01068">
    <property type="entry name" value="OMPA_1"/>
    <property type="match status" value="1"/>
</dbReference>
<dbReference type="InterPro" id="IPR036737">
    <property type="entry name" value="OmpA-like_sf"/>
</dbReference>
<gene>
    <name evidence="8 13" type="primary">pal</name>
    <name evidence="13" type="ORF">EYC98_00425</name>
</gene>
<evidence type="ECO:0000256" key="3">
    <source>
        <dbReference type="ARBA" id="ARBA00023136"/>
    </source>
</evidence>
<dbReference type="RefSeq" id="WP_279243326.1">
    <property type="nucleotide sequence ID" value="NZ_SHNN01000001.1"/>
</dbReference>
<evidence type="ECO:0000313" key="13">
    <source>
        <dbReference type="EMBL" id="MCX2979323.1"/>
    </source>
</evidence>
<dbReference type="InterPro" id="IPR006690">
    <property type="entry name" value="OMPA-like_CS"/>
</dbReference>
<evidence type="ECO:0000256" key="1">
    <source>
        <dbReference type="ARBA" id="ARBA00022618"/>
    </source>
</evidence>
<comment type="similarity">
    <text evidence="8">Belongs to the Pal lipoprotein family.</text>
</comment>
<evidence type="ECO:0000256" key="2">
    <source>
        <dbReference type="ARBA" id="ARBA00022729"/>
    </source>
</evidence>
<accession>A0ABT3TAL6</accession>
<keyword evidence="6 8" id="KW-0449">Lipoprotein</keyword>
<dbReference type="EMBL" id="SHNN01000001">
    <property type="protein sequence ID" value="MCX2979323.1"/>
    <property type="molecule type" value="Genomic_DNA"/>
</dbReference>
<keyword evidence="9" id="KW-0175">Coiled coil</keyword>
<keyword evidence="2 8" id="KW-0732">Signal</keyword>
<feature type="compositionally biased region" description="Low complexity" evidence="10">
    <location>
        <begin position="159"/>
        <end position="169"/>
    </location>
</feature>
<dbReference type="SUPFAM" id="SSF103088">
    <property type="entry name" value="OmpA-like"/>
    <property type="match status" value="1"/>
</dbReference>
<comment type="subunit">
    <text evidence="8">The Tol-Pal system is composed of five core proteins: the inner membrane proteins TolA, TolQ and TolR, the periplasmic protein TolB and the outer membrane protein Pal. They form a network linking the inner and outer membranes and the peptidoglycan layer.</text>
</comment>
<dbReference type="PANTHER" id="PTHR30329">
    <property type="entry name" value="STATOR ELEMENT OF FLAGELLAR MOTOR COMPLEX"/>
    <property type="match status" value="1"/>
</dbReference>
<comment type="caution">
    <text evidence="13">The sequence shown here is derived from an EMBL/GenBank/DDBJ whole genome shotgun (WGS) entry which is preliminary data.</text>
</comment>
<keyword evidence="7 8" id="KW-0131">Cell cycle</keyword>
<keyword evidence="14" id="KW-1185">Reference proteome</keyword>
<feature type="region of interest" description="Disordered" evidence="10">
    <location>
        <begin position="154"/>
        <end position="177"/>
    </location>
</feature>
<evidence type="ECO:0000256" key="5">
    <source>
        <dbReference type="ARBA" id="ARBA00023237"/>
    </source>
</evidence>
<dbReference type="InterPro" id="IPR014169">
    <property type="entry name" value="Pal_lipo_C"/>
</dbReference>
<keyword evidence="1 8" id="KW-0132">Cell division</keyword>
<evidence type="ECO:0000256" key="7">
    <source>
        <dbReference type="ARBA" id="ARBA00023306"/>
    </source>
</evidence>
<dbReference type="PANTHER" id="PTHR30329:SF21">
    <property type="entry name" value="LIPOPROTEIN YIAD-RELATED"/>
    <property type="match status" value="1"/>
</dbReference>
<dbReference type="PRINTS" id="PR01021">
    <property type="entry name" value="OMPADOMAIN"/>
</dbReference>
<dbReference type="InterPro" id="IPR006664">
    <property type="entry name" value="OMP_bac"/>
</dbReference>
<dbReference type="InterPro" id="IPR006665">
    <property type="entry name" value="OmpA-like"/>
</dbReference>
<evidence type="ECO:0000259" key="12">
    <source>
        <dbReference type="PROSITE" id="PS51123"/>
    </source>
</evidence>
<evidence type="ECO:0000256" key="11">
    <source>
        <dbReference type="SAM" id="SignalP"/>
    </source>
</evidence>
<dbReference type="NCBIfam" id="TIGR02802">
    <property type="entry name" value="Pal_lipo"/>
    <property type="match status" value="1"/>
</dbReference>
<evidence type="ECO:0000256" key="10">
    <source>
        <dbReference type="SAM" id="MobiDB-lite"/>
    </source>
</evidence>